<keyword evidence="9 21" id="KW-0269">Exonuclease</keyword>
<evidence type="ECO:0000256" key="12">
    <source>
        <dbReference type="ARBA" id="ARBA00022990"/>
    </source>
</evidence>
<dbReference type="SUPFAM" id="SSF47807">
    <property type="entry name" value="5' to 3' exonuclease, C-terminal subdomain"/>
    <property type="match status" value="1"/>
</dbReference>
<evidence type="ECO:0000256" key="18">
    <source>
        <dbReference type="ARBA" id="ARBA00064664"/>
    </source>
</evidence>
<dbReference type="SUPFAM" id="SSF88723">
    <property type="entry name" value="PIN domain-like"/>
    <property type="match status" value="1"/>
</dbReference>
<evidence type="ECO:0000256" key="9">
    <source>
        <dbReference type="ARBA" id="ARBA00022839"/>
    </source>
</evidence>
<feature type="region of interest" description="Disordered" evidence="19">
    <location>
        <begin position="923"/>
        <end position="975"/>
    </location>
</feature>
<dbReference type="GO" id="GO:0017108">
    <property type="term" value="F:5'-flap endonuclease activity"/>
    <property type="evidence" value="ECO:0007669"/>
    <property type="project" value="TreeGrafter"/>
</dbReference>
<gene>
    <name evidence="21" type="ORF">C2E20_4415</name>
</gene>
<protein>
    <submittedName>
        <fullName evidence="21">Exonuclease 1</fullName>
    </submittedName>
</protein>
<feature type="compositionally biased region" description="Low complexity" evidence="19">
    <location>
        <begin position="929"/>
        <end position="940"/>
    </location>
</feature>
<keyword evidence="4" id="KW-0540">Nuclease</keyword>
<dbReference type="GO" id="GO:0046872">
    <property type="term" value="F:metal ion binding"/>
    <property type="evidence" value="ECO:0007669"/>
    <property type="project" value="UniProtKB-KW"/>
</dbReference>
<accession>A0A2P6VDL0</accession>
<keyword evidence="16" id="KW-0469">Meiosis</keyword>
<dbReference type="InterPro" id="IPR044752">
    <property type="entry name" value="PIN-like_EXO1"/>
</dbReference>
<dbReference type="GO" id="GO:0002376">
    <property type="term" value="P:immune system process"/>
    <property type="evidence" value="ECO:0007669"/>
    <property type="project" value="UniProtKB-KW"/>
</dbReference>
<reference evidence="21 22" key="1">
    <citation type="journal article" date="2018" name="Plant J.">
        <title>Genome sequences of Chlorella sorokiniana UTEX 1602 and Micractinium conductrix SAG 241.80: implications to maltose excretion by a green alga.</title>
        <authorList>
            <person name="Arriola M.B."/>
            <person name="Velmurugan N."/>
            <person name="Zhang Y."/>
            <person name="Plunkett M.H."/>
            <person name="Hondzo H."/>
            <person name="Barney B.M."/>
        </authorList>
    </citation>
    <scope>NUCLEOTIDE SEQUENCE [LARGE SCALE GENOMIC DNA]</scope>
    <source>
        <strain evidence="21 22">SAG 241.80</strain>
    </source>
</reference>
<feature type="region of interest" description="Disordered" evidence="19">
    <location>
        <begin position="303"/>
        <end position="335"/>
    </location>
</feature>
<feature type="compositionally biased region" description="Low complexity" evidence="19">
    <location>
        <begin position="647"/>
        <end position="666"/>
    </location>
</feature>
<keyword evidence="11" id="KW-0391">Immunity</keyword>
<evidence type="ECO:0000259" key="20">
    <source>
        <dbReference type="SMART" id="SM00484"/>
    </source>
</evidence>
<keyword evidence="13" id="KW-0238">DNA-binding</keyword>
<dbReference type="InterPro" id="IPR006084">
    <property type="entry name" value="XPG/Rad2"/>
</dbReference>
<evidence type="ECO:0000256" key="8">
    <source>
        <dbReference type="ARBA" id="ARBA00022801"/>
    </source>
</evidence>
<dbReference type="InterPro" id="IPR037315">
    <property type="entry name" value="EXO1_H3TH"/>
</dbReference>
<dbReference type="Gene3D" id="1.10.150.20">
    <property type="entry name" value="5' to 3' exonuclease, C-terminal subdomain"/>
    <property type="match status" value="1"/>
</dbReference>
<comment type="subunit">
    <text evidence="18">Interacts with the MLH1-PMS2 heterodimer via MLH1. Interacts with MSH3. Interacts with the MSH2-MSH6 heterodimer via MSH2, and this interaction may increase the processivity of the 5'-&gt;3' exonuclease activity. Interacts with PCNA, and this interaction may both stimulate the cryptic 3'-&gt;5' exonuclease activity and suppress the 5'-&gt;3' exonuclease activity. Interacts with WRN, and this interaction stimulates both the 5'-&gt;3' exonuclease activity and cleavage of 5'-overhanging flap structures. Interacts with RECQL/RECQ1, and this interaction stimulates cleavage of 5'-overhanging flap structures. Interacts with DNA helicase ZGRF1; the interaction is increased following DNA damage induction.</text>
</comment>
<name>A0A2P6VDL0_9CHLO</name>
<dbReference type="Proteomes" id="UP000239649">
    <property type="component" value="Unassembled WGS sequence"/>
</dbReference>
<feature type="compositionally biased region" description="Acidic residues" evidence="19">
    <location>
        <begin position="618"/>
        <end position="628"/>
    </location>
</feature>
<feature type="compositionally biased region" description="Low complexity" evidence="19">
    <location>
        <begin position="695"/>
        <end position="704"/>
    </location>
</feature>
<dbReference type="EMBL" id="LHPF02000011">
    <property type="protein sequence ID" value="PSC72162.1"/>
    <property type="molecule type" value="Genomic_DNA"/>
</dbReference>
<dbReference type="FunFam" id="1.10.150.20:FF:000011">
    <property type="entry name" value="exonuclease 1"/>
    <property type="match status" value="1"/>
</dbReference>
<dbReference type="STRING" id="554055.A0A2P6VDL0"/>
<evidence type="ECO:0000256" key="2">
    <source>
        <dbReference type="ARBA" id="ARBA00004123"/>
    </source>
</evidence>
<dbReference type="SMART" id="SM00279">
    <property type="entry name" value="HhH2"/>
    <property type="match status" value="1"/>
</dbReference>
<evidence type="ECO:0000256" key="4">
    <source>
        <dbReference type="ARBA" id="ARBA00022722"/>
    </source>
</evidence>
<dbReference type="AlphaFoldDB" id="A0A2P6VDL0"/>
<evidence type="ECO:0000256" key="5">
    <source>
        <dbReference type="ARBA" id="ARBA00022723"/>
    </source>
</evidence>
<evidence type="ECO:0000256" key="19">
    <source>
        <dbReference type="SAM" id="MobiDB-lite"/>
    </source>
</evidence>
<keyword evidence="8" id="KW-0378">Hydrolase</keyword>
<evidence type="ECO:0000256" key="17">
    <source>
        <dbReference type="ARBA" id="ARBA00057694"/>
    </source>
</evidence>
<dbReference type="PROSITE" id="PS00842">
    <property type="entry name" value="XPG_2"/>
    <property type="match status" value="1"/>
</dbReference>
<evidence type="ECO:0000256" key="6">
    <source>
        <dbReference type="ARBA" id="ARBA00022759"/>
    </source>
</evidence>
<dbReference type="PANTHER" id="PTHR11081:SF65">
    <property type="entry name" value="DNA DAMAGE-INDUCIBLE PROTEIN DIN7-RELATED"/>
    <property type="match status" value="1"/>
</dbReference>
<evidence type="ECO:0000256" key="10">
    <source>
        <dbReference type="ARBA" id="ARBA00022842"/>
    </source>
</evidence>
<keyword evidence="15" id="KW-0539">Nucleus</keyword>
<evidence type="ECO:0000256" key="3">
    <source>
        <dbReference type="ARBA" id="ARBA00022553"/>
    </source>
</evidence>
<dbReference type="InterPro" id="IPR036279">
    <property type="entry name" value="5-3_exonuclease_C_sf"/>
</dbReference>
<keyword evidence="10" id="KW-0460">Magnesium</keyword>
<dbReference type="GO" id="GO:0005634">
    <property type="term" value="C:nucleus"/>
    <property type="evidence" value="ECO:0007669"/>
    <property type="project" value="UniProtKB-SubCell"/>
</dbReference>
<evidence type="ECO:0000256" key="7">
    <source>
        <dbReference type="ARBA" id="ARBA00022763"/>
    </source>
</evidence>
<dbReference type="PANTHER" id="PTHR11081">
    <property type="entry name" value="FLAP ENDONUCLEASE FAMILY MEMBER"/>
    <property type="match status" value="1"/>
</dbReference>
<keyword evidence="5" id="KW-0479">Metal-binding</keyword>
<dbReference type="GO" id="GO:0006281">
    <property type="term" value="P:DNA repair"/>
    <property type="evidence" value="ECO:0007669"/>
    <property type="project" value="UniProtKB-KW"/>
</dbReference>
<feature type="compositionally biased region" description="Low complexity" evidence="19">
    <location>
        <begin position="322"/>
        <end position="335"/>
    </location>
</feature>
<feature type="region of interest" description="Disordered" evidence="19">
    <location>
        <begin position="804"/>
        <end position="844"/>
    </location>
</feature>
<comment type="function">
    <text evidence="17">5'-&gt;3' double-stranded DNA exonuclease which may also possess a cryptic 3'-&gt;5' double-stranded DNA exonuclease activity. Functions in DNA mismatch repair (MMR) to excise mismatch-containing DNA tracts directed by strand breaks located either 5' or 3' to the mismatch. Also exhibits endonuclease activity against 5'-overhanging flap structures similar to those generated by displacement synthesis when DNA polymerase encounters the 5'-end of a downstream Okazaki fragment. Required for somatic hypermutation (SHM) and class switch recombination (CSR) of immunoglobulin genes. Essential for male and female meiosis.</text>
</comment>
<comment type="caution">
    <text evidence="21">The sequence shown here is derived from an EMBL/GenBank/DDBJ whole genome shotgun (WGS) entry which is preliminary data.</text>
</comment>
<dbReference type="PRINTS" id="PR00853">
    <property type="entry name" value="XPGRADSUPER"/>
</dbReference>
<feature type="region of interest" description="Disordered" evidence="19">
    <location>
        <begin position="723"/>
        <end position="742"/>
    </location>
</feature>
<keyword evidence="12" id="KW-0007">Acetylation</keyword>
<evidence type="ECO:0000256" key="16">
    <source>
        <dbReference type="ARBA" id="ARBA00023254"/>
    </source>
</evidence>
<feature type="compositionally biased region" description="Low complexity" evidence="19">
    <location>
        <begin position="377"/>
        <end position="389"/>
    </location>
</feature>
<keyword evidence="14" id="KW-0234">DNA repair</keyword>
<dbReference type="CDD" id="cd09908">
    <property type="entry name" value="H3TH_EXO1"/>
    <property type="match status" value="1"/>
</dbReference>
<evidence type="ECO:0000256" key="11">
    <source>
        <dbReference type="ARBA" id="ARBA00022859"/>
    </source>
</evidence>
<dbReference type="CDD" id="cd09857">
    <property type="entry name" value="PIN_EXO1"/>
    <property type="match status" value="1"/>
</dbReference>
<proteinExistence type="predicted"/>
<feature type="region of interest" description="Disordered" evidence="19">
    <location>
        <begin position="860"/>
        <end position="881"/>
    </location>
</feature>
<dbReference type="InterPro" id="IPR006086">
    <property type="entry name" value="XPG-I_dom"/>
</dbReference>
<dbReference type="GO" id="GO:0003677">
    <property type="term" value="F:DNA binding"/>
    <property type="evidence" value="ECO:0007669"/>
    <property type="project" value="UniProtKB-KW"/>
</dbReference>
<keyword evidence="3" id="KW-0597">Phosphoprotein</keyword>
<feature type="compositionally biased region" description="Low complexity" evidence="19">
    <location>
        <begin position="860"/>
        <end position="873"/>
    </location>
</feature>
<dbReference type="Pfam" id="PF00867">
    <property type="entry name" value="XPG_I"/>
    <property type="match status" value="1"/>
</dbReference>
<dbReference type="GO" id="GO:0035312">
    <property type="term" value="F:5'-3' DNA exonuclease activity"/>
    <property type="evidence" value="ECO:0007669"/>
    <property type="project" value="InterPro"/>
</dbReference>
<dbReference type="InterPro" id="IPR029060">
    <property type="entry name" value="PIN-like_dom_sf"/>
</dbReference>
<evidence type="ECO:0000313" key="22">
    <source>
        <dbReference type="Proteomes" id="UP000239649"/>
    </source>
</evidence>
<keyword evidence="7" id="KW-0227">DNA damage</keyword>
<feature type="domain" description="XPG-I" evidence="20">
    <location>
        <begin position="79"/>
        <end position="149"/>
    </location>
</feature>
<evidence type="ECO:0000256" key="1">
    <source>
        <dbReference type="ARBA" id="ARBA00001946"/>
    </source>
</evidence>
<sequence>MARVELLLSGGVKPLVVFDGGRLPNKLGEERSRQQKRDENRARARSLWAAGNKAAAMECYQRSVDITPAHAKQFVEALKRRGVPFIVAPYEADAQMAYLALTGQVDVVFTEDSDLLCYGCPTVFFKMDKVGEGEEVQLADLPAAKELAFQGFGHDLFQEMCVLAGCDFADSLPGIGIKKAHQNLRRSRCFLKVVRSLRFDGCKVPEGYERRVQRALWTFRHQRVYCPRRRAVVHLHEIPGGDLAAGARVPAAAKLEDGEPDFLGPALPDEVAQAIAAGDLDPITKEPFAEPLQPCTAPLAADAAASGCQGRPSLRAAPSGPPRRSGQQQQRQLGAAAGTATLMSFGFVRGLAKPAPAEFRPPRATSAQPGSQDSDEASAASAAVPAQRSRQLRQRGQASPPPAKLPASGDALGSPTAEQWEKFRQQLQQQRPQKQQQQQRSLPDEQQQQQRDEQQEGEQASPPPRPKQSAAGDALGSPTADQSQKIRQQQELLQQRLQQEQQQRQQRQRQQTVPLPAKQPAGDTLPSPTDEQWQKFRQRLSKGSGKAAGRTGMKPSGSTSSSYFAAAKPAVLGMRKPGGAPAGGGLLARLQSALQPEEPSVDELLGGCADVASGSDQLNDDDEEEELQEQWPMLLDSGQKRRRFLAPQRQQWEEPPQQRPPSQQQQQEEEEEEEQWPTLLGSSQRRRFDVPFANQRRQQQQQHQSRARPDPVLAASPTIDDLLAGSAGMGDSDGGELLPSLPCSPAWPSQRVWLPQPRAAAEAAQHQQPLLDLISPAGPTFLATAAKAAAQQRQQITPGFYFGGSDAGSEPRQLTSLERQPLAACASPGGSSPGRQGQVPASAVGRTAAALQQCFDAAAPPTGGAAAASTGAACEPSSRSGDPIASLDHIAAFQGEAEAAVDRAARSALELASCATLRPLPAPAHLKKQQQQQPTAAVAAGKRTLLGEKENAAAKAAGGPKSKRAKAAGGDGPAPDGNLFAVFACSGH</sequence>
<evidence type="ECO:0000256" key="15">
    <source>
        <dbReference type="ARBA" id="ARBA00023242"/>
    </source>
</evidence>
<dbReference type="OrthoDB" id="26491at2759"/>
<dbReference type="GO" id="GO:0051321">
    <property type="term" value="P:meiotic cell cycle"/>
    <property type="evidence" value="ECO:0007669"/>
    <property type="project" value="UniProtKB-KW"/>
</dbReference>
<dbReference type="InterPro" id="IPR008918">
    <property type="entry name" value="HhH2"/>
</dbReference>
<dbReference type="FunFam" id="3.40.50.1010:FF:000111">
    <property type="entry name" value="Exonuclease 1"/>
    <property type="match status" value="1"/>
</dbReference>
<dbReference type="SMART" id="SM00484">
    <property type="entry name" value="XPGI"/>
    <property type="match status" value="1"/>
</dbReference>
<comment type="subcellular location">
    <subcellularLocation>
        <location evidence="2">Nucleus</location>
    </subcellularLocation>
</comment>
<evidence type="ECO:0000256" key="13">
    <source>
        <dbReference type="ARBA" id="ARBA00023125"/>
    </source>
</evidence>
<organism evidence="21 22">
    <name type="scientific">Micractinium conductrix</name>
    <dbReference type="NCBI Taxonomy" id="554055"/>
    <lineage>
        <taxon>Eukaryota</taxon>
        <taxon>Viridiplantae</taxon>
        <taxon>Chlorophyta</taxon>
        <taxon>core chlorophytes</taxon>
        <taxon>Trebouxiophyceae</taxon>
        <taxon>Chlorellales</taxon>
        <taxon>Chlorellaceae</taxon>
        <taxon>Chlorella clade</taxon>
        <taxon>Micractinium</taxon>
    </lineage>
</organism>
<evidence type="ECO:0000256" key="14">
    <source>
        <dbReference type="ARBA" id="ARBA00023204"/>
    </source>
</evidence>
<keyword evidence="6" id="KW-0255">Endonuclease</keyword>
<dbReference type="InterPro" id="IPR019974">
    <property type="entry name" value="XPG_CS"/>
</dbReference>
<keyword evidence="22" id="KW-1185">Reference proteome</keyword>
<comment type="cofactor">
    <cofactor evidence="1">
        <name>Mg(2+)</name>
        <dbReference type="ChEBI" id="CHEBI:18420"/>
    </cofactor>
</comment>
<feature type="region of interest" description="Disordered" evidence="19">
    <location>
        <begin position="590"/>
        <end position="717"/>
    </location>
</feature>
<evidence type="ECO:0000313" key="21">
    <source>
        <dbReference type="EMBL" id="PSC72162.1"/>
    </source>
</evidence>
<dbReference type="Gene3D" id="3.40.50.1010">
    <property type="entry name" value="5'-nuclease"/>
    <property type="match status" value="1"/>
</dbReference>
<feature type="compositionally biased region" description="Low complexity" evidence="19">
    <location>
        <begin position="487"/>
        <end position="511"/>
    </location>
</feature>
<feature type="region of interest" description="Disordered" evidence="19">
    <location>
        <begin position="355"/>
        <end position="562"/>
    </location>
</feature>
<feature type="compositionally biased region" description="Low complexity" evidence="19">
    <location>
        <begin position="425"/>
        <end position="449"/>
    </location>
</feature>